<keyword evidence="3" id="KW-1185">Reference proteome</keyword>
<accession>A0A4Z2EFD9</accession>
<evidence type="ECO:0000313" key="2">
    <source>
        <dbReference type="EMBL" id="TNN27609.1"/>
    </source>
</evidence>
<organism evidence="2 3">
    <name type="scientific">Liparis tanakae</name>
    <name type="common">Tanaka's snailfish</name>
    <dbReference type="NCBI Taxonomy" id="230148"/>
    <lineage>
        <taxon>Eukaryota</taxon>
        <taxon>Metazoa</taxon>
        <taxon>Chordata</taxon>
        <taxon>Craniata</taxon>
        <taxon>Vertebrata</taxon>
        <taxon>Euteleostomi</taxon>
        <taxon>Actinopterygii</taxon>
        <taxon>Neopterygii</taxon>
        <taxon>Teleostei</taxon>
        <taxon>Neoteleostei</taxon>
        <taxon>Acanthomorphata</taxon>
        <taxon>Eupercaria</taxon>
        <taxon>Perciformes</taxon>
        <taxon>Cottioidei</taxon>
        <taxon>Cottales</taxon>
        <taxon>Liparidae</taxon>
        <taxon>Liparis</taxon>
    </lineage>
</organism>
<protein>
    <submittedName>
        <fullName evidence="2">Uncharacterized protein</fullName>
    </submittedName>
</protein>
<sequence length="109" mass="12052">MISVSSEADQGVSDDIIRALVEVSRWRTSDVAPHWTERSHEGDPSPGHFNQTSSLTGTRSVHRPFNQTSSITGTRSVHRPFNQTSSITGTRSVHRPFNQTSSLRLHGPC</sequence>
<dbReference type="EMBL" id="SRLO01008009">
    <property type="protein sequence ID" value="TNN27609.1"/>
    <property type="molecule type" value="Genomic_DNA"/>
</dbReference>
<feature type="compositionally biased region" description="Polar residues" evidence="1">
    <location>
        <begin position="48"/>
        <end position="103"/>
    </location>
</feature>
<evidence type="ECO:0000313" key="3">
    <source>
        <dbReference type="Proteomes" id="UP000314294"/>
    </source>
</evidence>
<reference evidence="2 3" key="1">
    <citation type="submission" date="2019-03" db="EMBL/GenBank/DDBJ databases">
        <title>First draft genome of Liparis tanakae, snailfish: a comprehensive survey of snailfish specific genes.</title>
        <authorList>
            <person name="Kim W."/>
            <person name="Song I."/>
            <person name="Jeong J.-H."/>
            <person name="Kim D."/>
            <person name="Kim S."/>
            <person name="Ryu S."/>
            <person name="Song J.Y."/>
            <person name="Lee S.K."/>
        </authorList>
    </citation>
    <scope>NUCLEOTIDE SEQUENCE [LARGE SCALE GENOMIC DNA]</scope>
    <source>
        <tissue evidence="2">Muscle</tissue>
    </source>
</reference>
<dbReference type="Proteomes" id="UP000314294">
    <property type="component" value="Unassembled WGS sequence"/>
</dbReference>
<comment type="caution">
    <text evidence="2">The sequence shown here is derived from an EMBL/GenBank/DDBJ whole genome shotgun (WGS) entry which is preliminary data.</text>
</comment>
<gene>
    <name evidence="2" type="ORF">EYF80_062245</name>
</gene>
<evidence type="ECO:0000256" key="1">
    <source>
        <dbReference type="SAM" id="MobiDB-lite"/>
    </source>
</evidence>
<proteinExistence type="predicted"/>
<feature type="region of interest" description="Disordered" evidence="1">
    <location>
        <begin position="27"/>
        <end position="109"/>
    </location>
</feature>
<name>A0A4Z2EFD9_9TELE</name>
<dbReference type="AlphaFoldDB" id="A0A4Z2EFD9"/>